<dbReference type="GO" id="GO:0009245">
    <property type="term" value="P:lipid A biosynthetic process"/>
    <property type="evidence" value="ECO:0007669"/>
    <property type="project" value="TreeGrafter"/>
</dbReference>
<dbReference type="Proteomes" id="UP000479043">
    <property type="component" value="Unassembled WGS sequence"/>
</dbReference>
<dbReference type="Gene3D" id="3.40.50.2000">
    <property type="entry name" value="Glycogen Phosphorylase B"/>
    <property type="match status" value="1"/>
</dbReference>
<dbReference type="UniPathway" id="UPA00958"/>
<feature type="domain" description="3-deoxy-D-manno-octulosonic-acid transferase N-terminal" evidence="11">
    <location>
        <begin position="39"/>
        <end position="210"/>
    </location>
</feature>
<evidence type="ECO:0000256" key="9">
    <source>
        <dbReference type="PIRSR" id="PIRSR639901-2"/>
    </source>
</evidence>
<dbReference type="AlphaFoldDB" id="A0A6L8LEP9"/>
<comment type="subcellular location">
    <subcellularLocation>
        <location evidence="10">Cell membrane</location>
    </subcellularLocation>
</comment>
<evidence type="ECO:0000256" key="8">
    <source>
        <dbReference type="PIRSR" id="PIRSR639901-1"/>
    </source>
</evidence>
<sequence>MIRISGLMRLYLGLTALAPGLLTRAARKAHVKQGGDPGRFGERLGRATAQRPEGRLIWFHAASVGELLSVLKLAGDLAADTGSHLLFTTATTTAADLAAQRMPEGAIHQYLPVDSAAAVDRFLTHWAPNMACFVESDLWPRLVLRSAARGIPMALINTRFSKSRARTPRTSAALLDRFALITAQDEAAADQLRSLGVPPARPHVPGDLKAALLPPPVDAAALSDLQQATGTRPVWIAASTHAEDEPEILAAHAAALNERPDLLLILMPRHPERAAEIAALPQMAGMRWAQRSKSQTVTDDTQLYLADTLGEMGAFLSLSPVVFLGGSFGKQGGHNPFEPAQFGAVVLHGPHVANFAESYAEMADAGIAHQVPDGAELGHAVLHWLEAPDLPARQAAARAFMADKQHIAEETRALLRALLLAHPGAAA</sequence>
<dbReference type="RefSeq" id="WP_160972228.1">
    <property type="nucleotide sequence ID" value="NZ_WWEN01000002.1"/>
</dbReference>
<evidence type="ECO:0000256" key="1">
    <source>
        <dbReference type="ARBA" id="ARBA00003394"/>
    </source>
</evidence>
<comment type="caution">
    <text evidence="12">The sequence shown here is derived from an EMBL/GenBank/DDBJ whole genome shotgun (WGS) entry which is preliminary data.</text>
</comment>
<evidence type="ECO:0000256" key="10">
    <source>
        <dbReference type="RuleBase" id="RU365103"/>
    </source>
</evidence>
<accession>A0A6L8LEP9</accession>
<comment type="function">
    <text evidence="1 10">Involved in lipopolysaccharide (LPS) biosynthesis. Catalyzes the transfer of 3-deoxy-D-manno-octulosonate (Kdo) residue(s) from CMP-Kdo to lipid IV(A), the tetraacyldisaccharide-1,4'-bisphosphate precursor of lipid A.</text>
</comment>
<evidence type="ECO:0000256" key="4">
    <source>
        <dbReference type="ARBA" id="ARBA00019077"/>
    </source>
</evidence>
<comment type="catalytic activity">
    <reaction evidence="7 10">
        <text>lipid IVA (E. coli) + CMP-3-deoxy-beta-D-manno-octulosonate = alpha-Kdo-(2-&gt;6)-lipid IVA (E. coli) + CMP + H(+)</text>
        <dbReference type="Rhea" id="RHEA:28066"/>
        <dbReference type="ChEBI" id="CHEBI:15378"/>
        <dbReference type="ChEBI" id="CHEBI:58603"/>
        <dbReference type="ChEBI" id="CHEBI:60364"/>
        <dbReference type="ChEBI" id="CHEBI:60377"/>
        <dbReference type="ChEBI" id="CHEBI:85987"/>
        <dbReference type="EC" id="2.4.99.12"/>
    </reaction>
</comment>
<evidence type="ECO:0000256" key="6">
    <source>
        <dbReference type="ARBA" id="ARBA00031445"/>
    </source>
</evidence>
<evidence type="ECO:0000259" key="11">
    <source>
        <dbReference type="Pfam" id="PF04413"/>
    </source>
</evidence>
<name>A0A6L8LEP9_9RHOB</name>
<keyword evidence="5 10" id="KW-0808">Transferase</keyword>
<feature type="site" description="Transition state stabilizer" evidence="9">
    <location>
        <position position="209"/>
    </location>
</feature>
<proteinExistence type="inferred from homology"/>
<evidence type="ECO:0000313" key="12">
    <source>
        <dbReference type="EMBL" id="MYM54541.1"/>
    </source>
</evidence>
<organism evidence="12 13">
    <name type="scientific">Thalassovita mangrovi</name>
    <dbReference type="NCBI Taxonomy" id="2692236"/>
    <lineage>
        <taxon>Bacteria</taxon>
        <taxon>Pseudomonadati</taxon>
        <taxon>Pseudomonadota</taxon>
        <taxon>Alphaproteobacteria</taxon>
        <taxon>Rhodobacterales</taxon>
        <taxon>Roseobacteraceae</taxon>
        <taxon>Thalassovita</taxon>
    </lineage>
</organism>
<comment type="similarity">
    <text evidence="10">Belongs to the glycosyltransferase group 1 family.</text>
</comment>
<evidence type="ECO:0000256" key="2">
    <source>
        <dbReference type="ARBA" id="ARBA00004713"/>
    </source>
</evidence>
<evidence type="ECO:0000313" key="13">
    <source>
        <dbReference type="Proteomes" id="UP000479043"/>
    </source>
</evidence>
<gene>
    <name evidence="12" type="ORF">GR167_04440</name>
</gene>
<keyword evidence="13" id="KW-1185">Reference proteome</keyword>
<dbReference type="EMBL" id="WWEN01000002">
    <property type="protein sequence ID" value="MYM54541.1"/>
    <property type="molecule type" value="Genomic_DNA"/>
</dbReference>
<evidence type="ECO:0000256" key="3">
    <source>
        <dbReference type="ARBA" id="ARBA00012621"/>
    </source>
</evidence>
<dbReference type="GO" id="GO:0009244">
    <property type="term" value="P:lipopolysaccharide core region biosynthetic process"/>
    <property type="evidence" value="ECO:0007669"/>
    <property type="project" value="UniProtKB-UniRule"/>
</dbReference>
<keyword evidence="10" id="KW-1003">Cell membrane</keyword>
<dbReference type="PANTHER" id="PTHR42755">
    <property type="entry name" value="3-DEOXY-MANNO-OCTULOSONATE CYTIDYLYLTRANSFERASE"/>
    <property type="match status" value="1"/>
</dbReference>
<dbReference type="InterPro" id="IPR038107">
    <property type="entry name" value="Glycos_transf_N_sf"/>
</dbReference>
<evidence type="ECO:0000256" key="5">
    <source>
        <dbReference type="ARBA" id="ARBA00022679"/>
    </source>
</evidence>
<keyword evidence="10" id="KW-0472">Membrane</keyword>
<protein>
    <recommendedName>
        <fullName evidence="4 10">3-deoxy-D-manno-octulosonic acid transferase</fullName>
        <shortName evidence="10">Kdo transferase</shortName>
        <ecNumber evidence="3 10">2.4.99.12</ecNumber>
    </recommendedName>
    <alternativeName>
        <fullName evidence="6 10">Lipid IV(A) 3-deoxy-D-manno-octulosonic acid transferase</fullName>
    </alternativeName>
</protein>
<dbReference type="SUPFAM" id="SSF53756">
    <property type="entry name" value="UDP-Glycosyltransferase/glycogen phosphorylase"/>
    <property type="match status" value="1"/>
</dbReference>
<dbReference type="Pfam" id="PF04413">
    <property type="entry name" value="Glycos_transf_N"/>
    <property type="match status" value="1"/>
</dbReference>
<dbReference type="PANTHER" id="PTHR42755:SF1">
    <property type="entry name" value="3-DEOXY-D-MANNO-OCTULOSONIC ACID TRANSFERASE, MITOCHONDRIAL-RELATED"/>
    <property type="match status" value="1"/>
</dbReference>
<dbReference type="InterPro" id="IPR007507">
    <property type="entry name" value="Glycos_transf_N"/>
</dbReference>
<dbReference type="GO" id="GO:0005886">
    <property type="term" value="C:plasma membrane"/>
    <property type="evidence" value="ECO:0007669"/>
    <property type="project" value="UniProtKB-SubCell"/>
</dbReference>
<feature type="site" description="Transition state stabilizer" evidence="9">
    <location>
        <position position="135"/>
    </location>
</feature>
<dbReference type="EC" id="2.4.99.12" evidence="3 10"/>
<dbReference type="GO" id="GO:0043842">
    <property type="term" value="F:Kdo transferase activity"/>
    <property type="evidence" value="ECO:0007669"/>
    <property type="project" value="UniProtKB-EC"/>
</dbReference>
<dbReference type="Gene3D" id="3.40.50.11720">
    <property type="entry name" value="3-Deoxy-D-manno-octulosonic-acid transferase, N-terminal domain"/>
    <property type="match status" value="1"/>
</dbReference>
<comment type="pathway">
    <text evidence="2 10">Bacterial outer membrane biogenesis; LPS core biosynthesis.</text>
</comment>
<feature type="active site" description="Proton acceptor" evidence="8">
    <location>
        <position position="66"/>
    </location>
</feature>
<evidence type="ECO:0000256" key="7">
    <source>
        <dbReference type="ARBA" id="ARBA00049183"/>
    </source>
</evidence>
<reference evidence="12 13" key="1">
    <citation type="submission" date="2020-01" db="EMBL/GenBank/DDBJ databases">
        <authorList>
            <person name="Chen S."/>
        </authorList>
    </citation>
    <scope>NUCLEOTIDE SEQUENCE [LARGE SCALE GENOMIC DNA]</scope>
    <source>
        <strain evidence="12 13">GS-10</strain>
    </source>
</reference>
<dbReference type="InterPro" id="IPR039901">
    <property type="entry name" value="Kdotransferase"/>
</dbReference>
<keyword evidence="10" id="KW-0448">Lipopolysaccharide biosynthesis</keyword>